<evidence type="ECO:0000259" key="3">
    <source>
        <dbReference type="Pfam" id="PF19305"/>
    </source>
</evidence>
<dbReference type="SUPFAM" id="SSF103378">
    <property type="entry name" value="2-methylcitrate dehydratase PrpD"/>
    <property type="match status" value="1"/>
</dbReference>
<dbReference type="EMBL" id="JBEPLM010000009">
    <property type="protein sequence ID" value="MET3595055.1"/>
    <property type="molecule type" value="Genomic_DNA"/>
</dbReference>
<dbReference type="PANTHER" id="PTHR16943:SF8">
    <property type="entry name" value="2-METHYLCITRATE DEHYDRATASE"/>
    <property type="match status" value="1"/>
</dbReference>
<dbReference type="RefSeq" id="WP_354416331.1">
    <property type="nucleotide sequence ID" value="NZ_JBEPLM010000009.1"/>
</dbReference>
<accession>A0ABV2HWQ8</accession>
<dbReference type="InterPro" id="IPR042183">
    <property type="entry name" value="MmgE/PrpD_sf_1"/>
</dbReference>
<reference evidence="4 5" key="1">
    <citation type="submission" date="2024-06" db="EMBL/GenBank/DDBJ databases">
        <title>Genomic Encyclopedia of Type Strains, Phase IV (KMG-IV): sequencing the most valuable type-strain genomes for metagenomic binning, comparative biology and taxonomic classification.</title>
        <authorList>
            <person name="Goeker M."/>
        </authorList>
    </citation>
    <scope>NUCLEOTIDE SEQUENCE [LARGE SCALE GENOMIC DNA]</scope>
    <source>
        <strain evidence="4 5">DSM 29846</strain>
    </source>
</reference>
<protein>
    <submittedName>
        <fullName evidence="4">2-methylcitrate dehydratase PrpD</fullName>
    </submittedName>
</protein>
<organism evidence="4 5">
    <name type="scientific">Mesorhizobium shonense</name>
    <dbReference type="NCBI Taxonomy" id="1209948"/>
    <lineage>
        <taxon>Bacteria</taxon>
        <taxon>Pseudomonadati</taxon>
        <taxon>Pseudomonadota</taxon>
        <taxon>Alphaproteobacteria</taxon>
        <taxon>Hyphomicrobiales</taxon>
        <taxon>Phyllobacteriaceae</taxon>
        <taxon>Mesorhizobium</taxon>
    </lineage>
</organism>
<dbReference type="InterPro" id="IPR045337">
    <property type="entry name" value="MmgE_PrpD_C"/>
</dbReference>
<proteinExistence type="inferred from homology"/>
<gene>
    <name evidence="4" type="ORF">ABID26_004467</name>
</gene>
<evidence type="ECO:0000256" key="1">
    <source>
        <dbReference type="ARBA" id="ARBA00006174"/>
    </source>
</evidence>
<feature type="domain" description="MmgE/PrpD N-terminal" evidence="2">
    <location>
        <begin position="5"/>
        <end position="232"/>
    </location>
</feature>
<dbReference type="Proteomes" id="UP001549036">
    <property type="component" value="Unassembled WGS sequence"/>
</dbReference>
<comment type="caution">
    <text evidence="4">The sequence shown here is derived from an EMBL/GenBank/DDBJ whole genome shotgun (WGS) entry which is preliminary data.</text>
</comment>
<dbReference type="Pfam" id="PF03972">
    <property type="entry name" value="MmgE_PrpD_N"/>
    <property type="match status" value="1"/>
</dbReference>
<dbReference type="PANTHER" id="PTHR16943">
    <property type="entry name" value="2-METHYLCITRATE DEHYDRATASE-RELATED"/>
    <property type="match status" value="1"/>
</dbReference>
<evidence type="ECO:0000313" key="4">
    <source>
        <dbReference type="EMBL" id="MET3595055.1"/>
    </source>
</evidence>
<dbReference type="InterPro" id="IPR036148">
    <property type="entry name" value="MmgE/PrpD_sf"/>
</dbReference>
<dbReference type="Gene3D" id="1.10.4100.10">
    <property type="entry name" value="2-methylcitrate dehydratase PrpD"/>
    <property type="match status" value="1"/>
</dbReference>
<dbReference type="Gene3D" id="3.30.1330.120">
    <property type="entry name" value="2-methylcitrate dehydratase PrpD"/>
    <property type="match status" value="1"/>
</dbReference>
<dbReference type="InterPro" id="IPR042188">
    <property type="entry name" value="MmgE/PrpD_sf_2"/>
</dbReference>
<keyword evidence="5" id="KW-1185">Reference proteome</keyword>
<sequence>MATAIHDFLHDSSVNSIPPEVLSLGRRWLLDLLGVAVGGTSIPMSQIARNHVIRHFGAAQKPARLLFDGRLASPVGAALAGGITIDALDAHDGHKLTKGHVGCGVLPALMAMCEAEGELDDRAFLSGLVIGYEVGTRAGIALHRTASDYHTSGAWVAVAAAALGARVLRLGKAHTREAMGIAEYHGPRSQMMRCIDAPTMVKDGSGWGAMAGVSAAYLAADGFTGAPALIVEASDVTDLWSDLGSKWRISEQYFKPFPICRWAQPALHAVLTLRARHDLNSDMVEAVNLTTFHESKRLAVRSPKTTEQAQYSTAFPVAVGLVHGTVEPEHVSEASFGNPEIRRLAEGMTITESAEFNSAFPSRRFSSVELQLKGGRVLYSGPTEAPGDPEVPVSTEQIRAKFHRYADARLGALRAFAIDQAVERLGDGSGAKLLFDLATTAAVEVQSSRSA</sequence>
<evidence type="ECO:0000313" key="5">
    <source>
        <dbReference type="Proteomes" id="UP001549036"/>
    </source>
</evidence>
<dbReference type="Pfam" id="PF19305">
    <property type="entry name" value="MmgE_PrpD_C"/>
    <property type="match status" value="1"/>
</dbReference>
<dbReference type="InterPro" id="IPR045336">
    <property type="entry name" value="MmgE_PrpD_N"/>
</dbReference>
<feature type="domain" description="MmgE/PrpD C-terminal" evidence="3">
    <location>
        <begin position="257"/>
        <end position="415"/>
    </location>
</feature>
<evidence type="ECO:0000259" key="2">
    <source>
        <dbReference type="Pfam" id="PF03972"/>
    </source>
</evidence>
<dbReference type="InterPro" id="IPR005656">
    <property type="entry name" value="MmgE_PrpD"/>
</dbReference>
<name>A0ABV2HWQ8_9HYPH</name>
<comment type="similarity">
    <text evidence="1">Belongs to the PrpD family.</text>
</comment>